<dbReference type="Proteomes" id="UP000283269">
    <property type="component" value="Unassembled WGS sequence"/>
</dbReference>
<reference evidence="1 2" key="1">
    <citation type="journal article" date="2018" name="Evol. Lett.">
        <title>Horizontal gene cluster transfer increased hallucinogenic mushroom diversity.</title>
        <authorList>
            <person name="Reynolds H.T."/>
            <person name="Vijayakumar V."/>
            <person name="Gluck-Thaler E."/>
            <person name="Korotkin H.B."/>
            <person name="Matheny P.B."/>
            <person name="Slot J.C."/>
        </authorList>
    </citation>
    <scope>NUCLEOTIDE SEQUENCE [LARGE SCALE GENOMIC DNA]</scope>
    <source>
        <strain evidence="1 2">2631</strain>
    </source>
</reference>
<evidence type="ECO:0000313" key="1">
    <source>
        <dbReference type="EMBL" id="PPQ94295.1"/>
    </source>
</evidence>
<accession>A0A409XU09</accession>
<name>A0A409XU09_PSICY</name>
<sequence>MCKHEMYVLVVYWRVSVWLIKTPFRIGDFYRGCGHFHGRYYTGETIDCNNVCCKTSRFHKHKTANNCGCAEVVIEERRIQNMFQIPFPECQRITR</sequence>
<comment type="caution">
    <text evidence="1">The sequence shown here is derived from an EMBL/GenBank/DDBJ whole genome shotgun (WGS) entry which is preliminary data.</text>
</comment>
<dbReference type="InParanoid" id="A0A409XU09"/>
<proteinExistence type="predicted"/>
<dbReference type="EMBL" id="NHYD01000400">
    <property type="protein sequence ID" value="PPQ94295.1"/>
    <property type="molecule type" value="Genomic_DNA"/>
</dbReference>
<evidence type="ECO:0000313" key="2">
    <source>
        <dbReference type="Proteomes" id="UP000283269"/>
    </source>
</evidence>
<protein>
    <submittedName>
        <fullName evidence="1">Uncharacterized protein</fullName>
    </submittedName>
</protein>
<keyword evidence="2" id="KW-1185">Reference proteome</keyword>
<dbReference type="OrthoDB" id="3197992at2759"/>
<dbReference type="AlphaFoldDB" id="A0A409XU09"/>
<organism evidence="1 2">
    <name type="scientific">Psilocybe cyanescens</name>
    <dbReference type="NCBI Taxonomy" id="93625"/>
    <lineage>
        <taxon>Eukaryota</taxon>
        <taxon>Fungi</taxon>
        <taxon>Dikarya</taxon>
        <taxon>Basidiomycota</taxon>
        <taxon>Agaricomycotina</taxon>
        <taxon>Agaricomycetes</taxon>
        <taxon>Agaricomycetidae</taxon>
        <taxon>Agaricales</taxon>
        <taxon>Agaricineae</taxon>
        <taxon>Strophariaceae</taxon>
        <taxon>Psilocybe</taxon>
    </lineage>
</organism>
<gene>
    <name evidence="1" type="ORF">CVT25_004952</name>
</gene>